<feature type="signal peptide" evidence="1">
    <location>
        <begin position="1"/>
        <end position="16"/>
    </location>
</feature>
<proteinExistence type="predicted"/>
<name>A0A2P2IX40_RHIMU</name>
<protein>
    <recommendedName>
        <fullName evidence="3">Lipoprotein</fullName>
    </recommendedName>
</protein>
<feature type="chain" id="PRO_5015134943" description="Lipoprotein" evidence="1">
    <location>
        <begin position="17"/>
        <end position="48"/>
    </location>
</feature>
<evidence type="ECO:0000256" key="1">
    <source>
        <dbReference type="SAM" id="SignalP"/>
    </source>
</evidence>
<sequence>MRRLLGFVLRLATVSCSSCKTKIFLFHAQETYYFFFLEEKNQGKNSPN</sequence>
<dbReference type="AlphaFoldDB" id="A0A2P2IX40"/>
<dbReference type="EMBL" id="GGEC01005301">
    <property type="protein sequence ID" value="MBW85784.1"/>
    <property type="molecule type" value="Transcribed_RNA"/>
</dbReference>
<organism evidence="2">
    <name type="scientific">Rhizophora mucronata</name>
    <name type="common">Asiatic mangrove</name>
    <dbReference type="NCBI Taxonomy" id="61149"/>
    <lineage>
        <taxon>Eukaryota</taxon>
        <taxon>Viridiplantae</taxon>
        <taxon>Streptophyta</taxon>
        <taxon>Embryophyta</taxon>
        <taxon>Tracheophyta</taxon>
        <taxon>Spermatophyta</taxon>
        <taxon>Magnoliopsida</taxon>
        <taxon>eudicotyledons</taxon>
        <taxon>Gunneridae</taxon>
        <taxon>Pentapetalae</taxon>
        <taxon>rosids</taxon>
        <taxon>fabids</taxon>
        <taxon>Malpighiales</taxon>
        <taxon>Rhizophoraceae</taxon>
        <taxon>Rhizophora</taxon>
    </lineage>
</organism>
<reference evidence="2" key="1">
    <citation type="submission" date="2018-02" db="EMBL/GenBank/DDBJ databases">
        <title>Rhizophora mucronata_Transcriptome.</title>
        <authorList>
            <person name="Meera S.P."/>
            <person name="Sreeshan A."/>
            <person name="Augustine A."/>
        </authorList>
    </citation>
    <scope>NUCLEOTIDE SEQUENCE</scope>
    <source>
        <tissue evidence="2">Leaf</tissue>
    </source>
</reference>
<accession>A0A2P2IX40</accession>
<evidence type="ECO:0008006" key="3">
    <source>
        <dbReference type="Google" id="ProtNLM"/>
    </source>
</evidence>
<keyword evidence="1" id="KW-0732">Signal</keyword>
<evidence type="ECO:0000313" key="2">
    <source>
        <dbReference type="EMBL" id="MBW85784.1"/>
    </source>
</evidence>